<keyword evidence="4" id="KW-1185">Reference proteome</keyword>
<dbReference type="InterPro" id="IPR003675">
    <property type="entry name" value="Rce1/LyrA-like_dom"/>
</dbReference>
<feature type="transmembrane region" description="Helical" evidence="1">
    <location>
        <begin position="209"/>
        <end position="226"/>
    </location>
</feature>
<accession>A0A2N5N409</accession>
<organism evidence="3 4">
    <name type="scientific">Paenibacillus pasadenensis</name>
    <dbReference type="NCBI Taxonomy" id="217090"/>
    <lineage>
        <taxon>Bacteria</taxon>
        <taxon>Bacillati</taxon>
        <taxon>Bacillota</taxon>
        <taxon>Bacilli</taxon>
        <taxon>Bacillales</taxon>
        <taxon>Paenibacillaceae</taxon>
        <taxon>Paenibacillus</taxon>
    </lineage>
</organism>
<feature type="domain" description="CAAX prenyl protease 2/Lysostaphin resistance protein A-like" evidence="2">
    <location>
        <begin position="135"/>
        <end position="217"/>
    </location>
</feature>
<evidence type="ECO:0000313" key="3">
    <source>
        <dbReference type="EMBL" id="PLT45077.1"/>
    </source>
</evidence>
<keyword evidence="1" id="KW-1133">Transmembrane helix</keyword>
<proteinExistence type="predicted"/>
<evidence type="ECO:0000259" key="2">
    <source>
        <dbReference type="Pfam" id="PF02517"/>
    </source>
</evidence>
<keyword evidence="1" id="KW-0472">Membrane</keyword>
<feature type="transmembrane region" description="Helical" evidence="1">
    <location>
        <begin position="238"/>
        <end position="261"/>
    </location>
</feature>
<dbReference type="GO" id="GO:0004175">
    <property type="term" value="F:endopeptidase activity"/>
    <property type="evidence" value="ECO:0007669"/>
    <property type="project" value="UniProtKB-ARBA"/>
</dbReference>
<dbReference type="GO" id="GO:0080120">
    <property type="term" value="P:CAAX-box protein maturation"/>
    <property type="evidence" value="ECO:0007669"/>
    <property type="project" value="UniProtKB-ARBA"/>
</dbReference>
<feature type="transmembrane region" description="Helical" evidence="1">
    <location>
        <begin position="134"/>
        <end position="152"/>
    </location>
</feature>
<feature type="transmembrane region" description="Helical" evidence="1">
    <location>
        <begin position="87"/>
        <end position="114"/>
    </location>
</feature>
<evidence type="ECO:0000256" key="1">
    <source>
        <dbReference type="SAM" id="Phobius"/>
    </source>
</evidence>
<dbReference type="EMBL" id="NFEZ01000004">
    <property type="protein sequence ID" value="PLT45077.1"/>
    <property type="molecule type" value="Genomic_DNA"/>
</dbReference>
<dbReference type="Pfam" id="PF02517">
    <property type="entry name" value="Rce1-like"/>
    <property type="match status" value="1"/>
</dbReference>
<protein>
    <recommendedName>
        <fullName evidence="2">CAAX prenyl protease 2/Lysostaphin resistance protein A-like domain-containing protein</fullName>
    </recommendedName>
</protein>
<dbReference type="RefSeq" id="WP_052333450.1">
    <property type="nucleotide sequence ID" value="NZ_BIMM01000044.1"/>
</dbReference>
<gene>
    <name evidence="3" type="ORF">B8V81_3508</name>
</gene>
<dbReference type="AlphaFoldDB" id="A0A2N5N409"/>
<dbReference type="Proteomes" id="UP000234789">
    <property type="component" value="Unassembled WGS sequence"/>
</dbReference>
<evidence type="ECO:0000313" key="4">
    <source>
        <dbReference type="Proteomes" id="UP000234789"/>
    </source>
</evidence>
<dbReference type="OrthoDB" id="9782250at2"/>
<feature type="transmembrane region" description="Helical" evidence="1">
    <location>
        <begin position="7"/>
        <end position="26"/>
    </location>
</feature>
<feature type="transmembrane region" description="Helical" evidence="1">
    <location>
        <begin position="46"/>
        <end position="67"/>
    </location>
</feature>
<comment type="caution">
    <text evidence="3">The sequence shown here is derived from an EMBL/GenBank/DDBJ whole genome shotgun (WGS) entry which is preliminary data.</text>
</comment>
<sequence>MKKIAFAIARIAFYLGVFYALLYGLNHLYRIDWTAPFVELLGRNPALFMATLFASITLVYALAFAGVRRLTRGGSPSLAEAAGLRRLPAGAALGCALIGVLGCLFSIGLIEIPAVAEAYPSIPALVDDLLRGDHLLLAILGAGLVAPAYEELLFRGLILRELRGMMPAAAALLLQALAYAYFQPSPALSAIGFGSGLLYGYLRLSLNSLWAPILVQITAMSLIFAAKPAGVYEAVGSLGGAGAASVAAGSLLLMLAAAGWLRLRYASRQRLADAAGERANLRERTVQG</sequence>
<name>A0A2N5N409_9BACL</name>
<keyword evidence="1" id="KW-0812">Transmembrane</keyword>
<reference evidence="3 4" key="1">
    <citation type="submission" date="2017-05" db="EMBL/GenBank/DDBJ databases">
        <title>Functional genome analysis of Paenibacillus pasadenensis strain R16: insights on endophytic life style and antifungal activity.</title>
        <authorList>
            <person name="Passera A."/>
            <person name="Marcolungo L."/>
            <person name="Casati P."/>
            <person name="Brasca M."/>
            <person name="Quaglino F."/>
            <person name="Delledonne M."/>
        </authorList>
    </citation>
    <scope>NUCLEOTIDE SEQUENCE [LARGE SCALE GENOMIC DNA]</scope>
    <source>
        <strain evidence="3 4">R16</strain>
    </source>
</reference>